<comment type="caution">
    <text evidence="1">The sequence shown here is derived from an EMBL/GenBank/DDBJ whole genome shotgun (WGS) entry which is preliminary data.</text>
</comment>
<dbReference type="Proteomes" id="UP001530315">
    <property type="component" value="Unassembled WGS sequence"/>
</dbReference>
<evidence type="ECO:0000313" key="1">
    <source>
        <dbReference type="EMBL" id="KAL3784834.1"/>
    </source>
</evidence>
<name>A0ABD3PAP2_9STRA</name>
<protein>
    <submittedName>
        <fullName evidence="1">Uncharacterized protein</fullName>
    </submittedName>
</protein>
<keyword evidence="2" id="KW-1185">Reference proteome</keyword>
<accession>A0ABD3PAP2</accession>
<dbReference type="EMBL" id="JALLAZ020000914">
    <property type="protein sequence ID" value="KAL3784834.1"/>
    <property type="molecule type" value="Genomic_DNA"/>
</dbReference>
<reference evidence="1 2" key="1">
    <citation type="submission" date="2024-10" db="EMBL/GenBank/DDBJ databases">
        <title>Updated reference genomes for cyclostephanoid diatoms.</title>
        <authorList>
            <person name="Roberts W.R."/>
            <person name="Alverson A.J."/>
        </authorList>
    </citation>
    <scope>NUCLEOTIDE SEQUENCE [LARGE SCALE GENOMIC DNA]</scope>
    <source>
        <strain evidence="1 2">AJA276-08</strain>
    </source>
</reference>
<evidence type="ECO:0000313" key="2">
    <source>
        <dbReference type="Proteomes" id="UP001530315"/>
    </source>
</evidence>
<organism evidence="1 2">
    <name type="scientific">Stephanodiscus triporus</name>
    <dbReference type="NCBI Taxonomy" id="2934178"/>
    <lineage>
        <taxon>Eukaryota</taxon>
        <taxon>Sar</taxon>
        <taxon>Stramenopiles</taxon>
        <taxon>Ochrophyta</taxon>
        <taxon>Bacillariophyta</taxon>
        <taxon>Coscinodiscophyceae</taxon>
        <taxon>Thalassiosirophycidae</taxon>
        <taxon>Stephanodiscales</taxon>
        <taxon>Stephanodiscaceae</taxon>
        <taxon>Stephanodiscus</taxon>
    </lineage>
</organism>
<dbReference type="AlphaFoldDB" id="A0ABD3PAP2"/>
<sequence length="279" mass="32078">MVNNSLVGEDTSSCYSHSPLASQLERHTLGYYHMWGFGLDEKERMWLLNNTNVFLFTVREPIDRLISAYNFHRNLFYAGDTANQYPLFYKECFPHGLDATVTALRYDASKACIKLGVEVLSGEKFHGGGRHFKLNYEHYRRKTIDIKPNYGVAVIRTEQLWEDVIHLDRVLGGTGDFGKSNGVKNNHGSDRYNVPYSADLSASNAIFLCCLIFKEMEAYQQLILRAVNLDDTQKRETLNHLLLRCQIKASEHDPLNPPFQWQLFRQGQTCISALERVMT</sequence>
<gene>
    <name evidence="1" type="ORF">ACHAW5_009053</name>
</gene>
<proteinExistence type="predicted"/>